<dbReference type="RefSeq" id="WP_089183058.1">
    <property type="nucleotide sequence ID" value="NZ_CP043427.1"/>
</dbReference>
<protein>
    <submittedName>
        <fullName evidence="1">L-cystine permease TcyB</fullName>
    </submittedName>
</protein>
<accession>A0A381DIZ4</accession>
<proteinExistence type="predicted"/>
<evidence type="ECO:0000313" key="1">
    <source>
        <dbReference type="EMBL" id="SUX10674.1"/>
    </source>
</evidence>
<dbReference type="OrthoDB" id="5358710at2"/>
<dbReference type="AlphaFoldDB" id="A0A381DIZ4"/>
<evidence type="ECO:0000313" key="2">
    <source>
        <dbReference type="Proteomes" id="UP000254920"/>
    </source>
</evidence>
<keyword evidence="2" id="KW-1185">Reference proteome</keyword>
<gene>
    <name evidence="1" type="ORF">NCTC12475_00881</name>
</gene>
<sequence>MLKITIAPNNFLNGYILNTEFSKIANISSNAYLFWKNIVVGKFENSRVSFLLKESIPQKYISAVQKCTNLDGLVLSSTFCSFTGLPSSHLTKSNGSKIYDMLEISEISGIKFVNLKKFYDDLNLNYNFIIYIEKCKFFSPTPFEKRIKISDTLCLGYY</sequence>
<dbReference type="EMBL" id="UFVD01000001">
    <property type="protein sequence ID" value="SUX10674.1"/>
    <property type="molecule type" value="Genomic_DNA"/>
</dbReference>
<dbReference type="Proteomes" id="UP000254920">
    <property type="component" value="Unassembled WGS sequence"/>
</dbReference>
<name>A0A381DIZ4_9BACT</name>
<reference evidence="1 2" key="1">
    <citation type="submission" date="2018-06" db="EMBL/GenBank/DDBJ databases">
        <authorList>
            <consortium name="Pathogen Informatics"/>
            <person name="Doyle S."/>
        </authorList>
    </citation>
    <scope>NUCLEOTIDE SEQUENCE [LARGE SCALE GENOMIC DNA]</scope>
    <source>
        <strain evidence="1 2">NCTC12475</strain>
    </source>
</reference>
<organism evidence="1 2">
    <name type="scientific">Campylobacter sputorum subsp. sputorum</name>
    <dbReference type="NCBI Taxonomy" id="32024"/>
    <lineage>
        <taxon>Bacteria</taxon>
        <taxon>Pseudomonadati</taxon>
        <taxon>Campylobacterota</taxon>
        <taxon>Epsilonproteobacteria</taxon>
        <taxon>Campylobacterales</taxon>
        <taxon>Campylobacteraceae</taxon>
        <taxon>Campylobacter</taxon>
    </lineage>
</organism>
<dbReference type="GeneID" id="93091309"/>